<dbReference type="AlphaFoldDB" id="A0A401ZHZ6"/>
<accession>A0A401ZHZ6</accession>
<reference evidence="3" key="1">
    <citation type="submission" date="2018-12" db="EMBL/GenBank/DDBJ databases">
        <title>Tengunoibacter tsumagoiensis gen. nov., sp. nov., Dictyobacter kobayashii sp. nov., D. alpinus sp. nov., and D. joshuensis sp. nov. and description of Dictyobacteraceae fam. nov. within the order Ktedonobacterales isolated from Tengu-no-mugimeshi.</title>
        <authorList>
            <person name="Wang C.M."/>
            <person name="Zheng Y."/>
            <person name="Sakai Y."/>
            <person name="Toyoda A."/>
            <person name="Minakuchi Y."/>
            <person name="Abe K."/>
            <person name="Yokota A."/>
            <person name="Yabe S."/>
        </authorList>
    </citation>
    <scope>NUCLEOTIDE SEQUENCE [LARGE SCALE GENOMIC DNA]</scope>
    <source>
        <strain evidence="3">S-27</strain>
    </source>
</reference>
<name>A0A401ZHZ6_9CHLR</name>
<proteinExistence type="predicted"/>
<dbReference type="EMBL" id="BIFQ01000001">
    <property type="protein sequence ID" value="GCE06466.1"/>
    <property type="molecule type" value="Genomic_DNA"/>
</dbReference>
<evidence type="ECO:0000313" key="2">
    <source>
        <dbReference type="EMBL" id="GCE06466.1"/>
    </source>
</evidence>
<dbReference type="Proteomes" id="UP000287224">
    <property type="component" value="Unassembled WGS sequence"/>
</dbReference>
<gene>
    <name evidence="2" type="ORF">KDAU_37950</name>
</gene>
<organism evidence="2 3">
    <name type="scientific">Dictyobacter aurantiacus</name>
    <dbReference type="NCBI Taxonomy" id="1936993"/>
    <lineage>
        <taxon>Bacteria</taxon>
        <taxon>Bacillati</taxon>
        <taxon>Chloroflexota</taxon>
        <taxon>Ktedonobacteria</taxon>
        <taxon>Ktedonobacterales</taxon>
        <taxon>Dictyobacteraceae</taxon>
        <taxon>Dictyobacter</taxon>
    </lineage>
</organism>
<keyword evidence="3" id="KW-1185">Reference proteome</keyword>
<protein>
    <submittedName>
        <fullName evidence="2">Uncharacterized protein</fullName>
    </submittedName>
</protein>
<evidence type="ECO:0000313" key="3">
    <source>
        <dbReference type="Proteomes" id="UP000287224"/>
    </source>
</evidence>
<sequence length="54" mass="6068">MRQQGFVGRRVKYPTPERKRVPAISGPEEKLHISPLPFGDILEELQKKGGVLPS</sequence>
<evidence type="ECO:0000256" key="1">
    <source>
        <dbReference type="SAM" id="MobiDB-lite"/>
    </source>
</evidence>
<feature type="region of interest" description="Disordered" evidence="1">
    <location>
        <begin position="1"/>
        <end position="22"/>
    </location>
</feature>
<comment type="caution">
    <text evidence="2">The sequence shown here is derived from an EMBL/GenBank/DDBJ whole genome shotgun (WGS) entry which is preliminary data.</text>
</comment>